<protein>
    <submittedName>
        <fullName evidence="1">Uncharacterized protein</fullName>
    </submittedName>
</protein>
<dbReference type="Proteomes" id="UP001234297">
    <property type="component" value="Chromosome 3"/>
</dbReference>
<evidence type="ECO:0000313" key="1">
    <source>
        <dbReference type="EMBL" id="KAJ8634484.1"/>
    </source>
</evidence>
<reference evidence="1 2" key="1">
    <citation type="journal article" date="2022" name="Hortic Res">
        <title>A haplotype resolved chromosomal level avocado genome allows analysis of novel avocado genes.</title>
        <authorList>
            <person name="Nath O."/>
            <person name="Fletcher S.J."/>
            <person name="Hayward A."/>
            <person name="Shaw L.M."/>
            <person name="Masouleh A.K."/>
            <person name="Furtado A."/>
            <person name="Henry R.J."/>
            <person name="Mitter N."/>
        </authorList>
    </citation>
    <scope>NUCLEOTIDE SEQUENCE [LARGE SCALE GENOMIC DNA]</scope>
    <source>
        <strain evidence="2">cv. Hass</strain>
    </source>
</reference>
<name>A0ACC2LN55_PERAE</name>
<organism evidence="1 2">
    <name type="scientific">Persea americana</name>
    <name type="common">Avocado</name>
    <dbReference type="NCBI Taxonomy" id="3435"/>
    <lineage>
        <taxon>Eukaryota</taxon>
        <taxon>Viridiplantae</taxon>
        <taxon>Streptophyta</taxon>
        <taxon>Embryophyta</taxon>
        <taxon>Tracheophyta</taxon>
        <taxon>Spermatophyta</taxon>
        <taxon>Magnoliopsida</taxon>
        <taxon>Magnoliidae</taxon>
        <taxon>Laurales</taxon>
        <taxon>Lauraceae</taxon>
        <taxon>Persea</taxon>
    </lineage>
</organism>
<comment type="caution">
    <text evidence="1">The sequence shown here is derived from an EMBL/GenBank/DDBJ whole genome shotgun (WGS) entry which is preliminary data.</text>
</comment>
<dbReference type="EMBL" id="CM056811">
    <property type="protein sequence ID" value="KAJ8634484.1"/>
    <property type="molecule type" value="Genomic_DNA"/>
</dbReference>
<sequence>MRSEVEVEHNTLDGNANAHVSETDLNVGNPVRMPSSESQQPASVDPYVGMEFDSDEAAKSFYNGYARCVGFSIRTSLRRRSRRDGTTIGMEFVCYKEGFRRKKCKSTRPHTREGCKAMIKVKKLDSGKWVVVKLVKEHNHAMATPTEVSLLRSHRCGSDESTRSNHIASPLQDCTSYIKMLRKRTLGRDADTHAAEIDEVVENPVGNASIESEESANLEPYVGMEFESEEAMTILYCEYARRAGFSIRTNLRRRSRRDGTTIGLEFVCSKEGFRRKKCKSNRRPTREGCKQMIKLLVSHCEKSIDCQYELELKEDLKANYMKPVMKTGLAMESQAAEIYTRTIFLEFQEQLFQSLHHTAEIIKEDGSVTTLRVIEFGVEKREYTVTFRDSEAKASCSCQMFEYAGILCRHVLRVFSMKNVMALPSHYVLKRWAKHATSGVAFDEKDIGISGDCQESWASRYNDLSRQAIKYAGEAATSLNIYSVAMHALLKAFEEIDSAKKDDGMVTQPSIPVFGSIHSVNTCEGNSTDNTMSNITLCEPHHEKAKGRPATSLEHIGELQQKKKRKCQICQHPDHDKRKCPHLRGAGTTGNSAGGALENMHLHGGIAGEQFGFSDKFQVFPMNDNHFLRYV</sequence>
<gene>
    <name evidence="1" type="ORF">MRB53_008751</name>
</gene>
<accession>A0ACC2LN55</accession>
<proteinExistence type="predicted"/>
<keyword evidence="2" id="KW-1185">Reference proteome</keyword>
<evidence type="ECO:0000313" key="2">
    <source>
        <dbReference type="Proteomes" id="UP001234297"/>
    </source>
</evidence>